<dbReference type="STRING" id="312017.Q236Q2"/>
<dbReference type="RefSeq" id="XP_001012693.2">
    <property type="nucleotide sequence ID" value="XM_001012693.2"/>
</dbReference>
<feature type="compositionally biased region" description="Basic and acidic residues" evidence="1">
    <location>
        <begin position="510"/>
        <end position="520"/>
    </location>
</feature>
<dbReference type="KEGG" id="tet:TTHERM_00085460"/>
<protein>
    <submittedName>
        <fullName evidence="4">DENN (AEX-3) domain protein</fullName>
    </submittedName>
</protein>
<dbReference type="InterPro" id="IPR037516">
    <property type="entry name" value="Tripartite_DENN"/>
</dbReference>
<keyword evidence="2" id="KW-0812">Transmembrane</keyword>
<dbReference type="InterPro" id="IPR051942">
    <property type="entry name" value="DENN_domain_containing_2"/>
</dbReference>
<keyword evidence="2" id="KW-1133">Transmembrane helix</keyword>
<name>Q236Q2_TETTS</name>
<dbReference type="PANTHER" id="PTHR15288:SF0">
    <property type="entry name" value="UDENN DOMAIN-CONTAINING PROTEIN"/>
    <property type="match status" value="1"/>
</dbReference>
<dbReference type="OrthoDB" id="292665at2759"/>
<gene>
    <name evidence="4" type="ORF">TTHERM_00085460</name>
</gene>
<proteinExistence type="predicted"/>
<dbReference type="EMBL" id="GG662749">
    <property type="protein sequence ID" value="EAR92448.2"/>
    <property type="molecule type" value="Genomic_DNA"/>
</dbReference>
<evidence type="ECO:0000256" key="1">
    <source>
        <dbReference type="SAM" id="MobiDB-lite"/>
    </source>
</evidence>
<evidence type="ECO:0000313" key="5">
    <source>
        <dbReference type="Proteomes" id="UP000009168"/>
    </source>
</evidence>
<dbReference type="InterPro" id="IPR001194">
    <property type="entry name" value="cDENN_dom"/>
</dbReference>
<reference evidence="5" key="1">
    <citation type="journal article" date="2006" name="PLoS Biol.">
        <title>Macronuclear genome sequence of the ciliate Tetrahymena thermophila, a model eukaryote.</title>
        <authorList>
            <person name="Eisen J.A."/>
            <person name="Coyne R.S."/>
            <person name="Wu M."/>
            <person name="Wu D."/>
            <person name="Thiagarajan M."/>
            <person name="Wortman J.R."/>
            <person name="Badger J.H."/>
            <person name="Ren Q."/>
            <person name="Amedeo P."/>
            <person name="Jones K.M."/>
            <person name="Tallon L.J."/>
            <person name="Delcher A.L."/>
            <person name="Salzberg S.L."/>
            <person name="Silva J.C."/>
            <person name="Haas B.J."/>
            <person name="Majoros W.H."/>
            <person name="Farzad M."/>
            <person name="Carlton J.M."/>
            <person name="Smith R.K. Jr."/>
            <person name="Garg J."/>
            <person name="Pearlman R.E."/>
            <person name="Karrer K.M."/>
            <person name="Sun L."/>
            <person name="Manning G."/>
            <person name="Elde N.C."/>
            <person name="Turkewitz A.P."/>
            <person name="Asai D.J."/>
            <person name="Wilkes D.E."/>
            <person name="Wang Y."/>
            <person name="Cai H."/>
            <person name="Collins K."/>
            <person name="Stewart B.A."/>
            <person name="Lee S.R."/>
            <person name="Wilamowska K."/>
            <person name="Weinberg Z."/>
            <person name="Ruzzo W.L."/>
            <person name="Wloga D."/>
            <person name="Gaertig J."/>
            <person name="Frankel J."/>
            <person name="Tsao C.-C."/>
            <person name="Gorovsky M.A."/>
            <person name="Keeling P.J."/>
            <person name="Waller R.F."/>
            <person name="Patron N.J."/>
            <person name="Cherry J.M."/>
            <person name="Stover N.A."/>
            <person name="Krieger C.J."/>
            <person name="del Toro C."/>
            <person name="Ryder H.F."/>
            <person name="Williamson S.C."/>
            <person name="Barbeau R.A."/>
            <person name="Hamilton E.P."/>
            <person name="Orias E."/>
        </authorList>
    </citation>
    <scope>NUCLEOTIDE SEQUENCE [LARGE SCALE GENOMIC DNA]</scope>
    <source>
        <strain evidence="5">SB210</strain>
    </source>
</reference>
<evidence type="ECO:0000259" key="3">
    <source>
        <dbReference type="PROSITE" id="PS50211"/>
    </source>
</evidence>
<dbReference type="Pfam" id="PF02141">
    <property type="entry name" value="DENN"/>
    <property type="match status" value="1"/>
</dbReference>
<dbReference type="Gene3D" id="3.40.50.11500">
    <property type="match status" value="1"/>
</dbReference>
<dbReference type="eggNOG" id="KOG2127">
    <property type="taxonomic scope" value="Eukaryota"/>
</dbReference>
<feature type="domain" description="UDENN" evidence="3">
    <location>
        <begin position="109"/>
        <end position="600"/>
    </location>
</feature>
<dbReference type="GeneID" id="7824244"/>
<sequence>MLTDKLNKKQNQTNMLFILNIHIKLNHLLIIKNSQQKNQQLVHSSFNQVICLIISLAYLILLNMIPQINPPYLKHIESQGYVFSYIFKSQMSSKLRNDNIYQYMSKPITEIDTINLYPKEDKIPDPFKSIHKWIFPAGIRPLKPGDEKYTKVNQVLESKDISNASNIQDINYFCIRDPSNNKIYRCVSGIFYEKISTKQPKERKTVTYLVPFSYCVISEHLFYHPMKQLIQILISVHINPNEYYNQMKQQENCGIFIESVIEDEGKFLDFLIQSVFHISEIKGHNHKFNINLTTDLSHPFLSYYNKNDLSQPFLNLICPSNISFEHIIFNQSPSNLFHLVICLFLEYQVVITSSKQSTSTLFCENLLSLIKPMNWKGLYYPTQMNSGFDYQKCFQPFLVGIQKKSEDGLERFQKQPKNRVIYDLDENNFISKPEDLPIPLSYKNYLIKNLNFIIADLRFWEEQSITIEAEMKYKQYFYNFFLLVFHDVLNYFQKGSPPVSNVSTPTLPPDSDKKNTDQNTKKKNQSNQVSDKNQKSVSNTAIPQDDAKQQFISFGQAYFNQEEYIKSFGQQDQLFFQKVCQTQGFQEFVKQCFKSIDFKADYVKEMRMLETEFSFHQIFLYINDCRYLAKRQQDQTLNDKIQEIEQMQYKVIQGVVQKQFFPEIQMCISLFCQDYLEGALQVRSFQDIKTTARSQSSNEKQNNFFYGLNQNNVLKQQQPTKLNEAQQTLQKENQLNNFNSLQLSQRQGIDGIETARSHERNPLFMCDISKIENIQGISANNIDKLDQKHYEQIIKEMNLNVPQGYNDCDKISTNGSYNDQDGNENTKHFPNSLQLFNRQSNLEQRNNLENSPQKQLQNKLGENNLMSDRQYLGISNLTGSNANNGFILSHNTYLNTYNQDDITTCSHKAQILNNFSQTKLSPSSSVTQIGQTNNLNFLSNFVESQQQVSQQFNSTQNKSSFQLQNEKSLLLNLYLGCFDLWGHYQEEGNFNIT</sequence>
<organism evidence="4 5">
    <name type="scientific">Tetrahymena thermophila (strain SB210)</name>
    <dbReference type="NCBI Taxonomy" id="312017"/>
    <lineage>
        <taxon>Eukaryota</taxon>
        <taxon>Sar</taxon>
        <taxon>Alveolata</taxon>
        <taxon>Ciliophora</taxon>
        <taxon>Intramacronucleata</taxon>
        <taxon>Oligohymenophorea</taxon>
        <taxon>Hymenostomatida</taxon>
        <taxon>Tetrahymenina</taxon>
        <taxon>Tetrahymenidae</taxon>
        <taxon>Tetrahymena</taxon>
    </lineage>
</organism>
<dbReference type="PROSITE" id="PS50211">
    <property type="entry name" value="DENN"/>
    <property type="match status" value="1"/>
</dbReference>
<dbReference type="Proteomes" id="UP000009168">
    <property type="component" value="Unassembled WGS sequence"/>
</dbReference>
<keyword evidence="2" id="KW-0472">Membrane</keyword>
<evidence type="ECO:0000256" key="2">
    <source>
        <dbReference type="SAM" id="Phobius"/>
    </source>
</evidence>
<dbReference type="AlphaFoldDB" id="Q236Q2"/>
<dbReference type="HOGENOM" id="CLU_309410_0_0_1"/>
<evidence type="ECO:0000313" key="4">
    <source>
        <dbReference type="EMBL" id="EAR92448.2"/>
    </source>
</evidence>
<keyword evidence="5" id="KW-1185">Reference proteome</keyword>
<accession>Q236Q2</accession>
<dbReference type="InterPro" id="IPR043153">
    <property type="entry name" value="DENN_C"/>
</dbReference>
<dbReference type="SMART" id="SM00799">
    <property type="entry name" value="DENN"/>
    <property type="match status" value="1"/>
</dbReference>
<feature type="transmembrane region" description="Helical" evidence="2">
    <location>
        <begin position="46"/>
        <end position="65"/>
    </location>
</feature>
<feature type="compositionally biased region" description="Polar residues" evidence="1">
    <location>
        <begin position="529"/>
        <end position="540"/>
    </location>
</feature>
<feature type="region of interest" description="Disordered" evidence="1">
    <location>
        <begin position="500"/>
        <end position="540"/>
    </location>
</feature>
<dbReference type="InParanoid" id="Q236Q2"/>
<dbReference type="PANTHER" id="PTHR15288">
    <property type="entry name" value="DENN DOMAIN-CONTAINING PROTEIN 2"/>
    <property type="match status" value="1"/>
</dbReference>